<dbReference type="Proteomes" id="UP000484988">
    <property type="component" value="Unassembled WGS sequence"/>
</dbReference>
<evidence type="ECO:0000256" key="6">
    <source>
        <dbReference type="SAM" id="Phobius"/>
    </source>
</evidence>
<sequence>MSTLSLSRKQPPRHAYRAPRPSAPAGGGMSSLGTDLLASLVVFLVAVPLCIGIAVASGVPVALGIVSGIVGGLVVGLLPGSSIQVSGPAAGLAALVLEFVGEHGIALLGPVVLAAGLLQVLLGALRMGRAFQSISLAVVQGMLAGIGLPLILSQTYALADSAQTGSALGNLAGLPDLLGRTLAEPHRSAALLLGVLAVALCFAWRKVPGPVGKVPAPLAVVVIGTVVAAFPGFDVQRVSFGDLRDAVTVPGPGDFAGLLDIGVLATAVTFAVIASAETLFSAAAVDRMHSGPRTRYNAELVSQGIGNSLCGLLGSLPITAVIARSSANVQAGARTKVSRVVHGGWLLAFGLLLPGLLGLIPVAVLAGVLVHAGWKLFDPGAFPRMWRTDRGEGVVMVITTVAIVVSNLLEGVLAGLAAAIVLAAVRMSRMTIRISSADGVTRLALSGNATFLRLPRLIDALESVAAEPRVHVDLSGASHLDLACRSQVEDWVGQRRRTGTGRVEVSLPEYGPVETNPPEHRPVEVSLPEYGPVETDPPEHRPVETDPAHHGPPTAGPGGAPAAPRSGAVPGVSPARCRPPAGAPGPVPVRTAAARPTHDTAQGHRFASALSTRDGQARGTRPLRRVAEGAERAVGTRIRSERPSE</sequence>
<feature type="transmembrane region" description="Helical" evidence="6">
    <location>
        <begin position="63"/>
        <end position="83"/>
    </location>
</feature>
<dbReference type="InterPro" id="IPR036513">
    <property type="entry name" value="STAS_dom_sf"/>
</dbReference>
<keyword evidence="9" id="KW-1185">Reference proteome</keyword>
<comment type="caution">
    <text evidence="8">The sequence shown here is derived from an EMBL/GenBank/DDBJ whole genome shotgun (WGS) entry which is preliminary data.</text>
</comment>
<feature type="transmembrane region" description="Helical" evidence="6">
    <location>
        <begin position="344"/>
        <end position="374"/>
    </location>
</feature>
<feature type="transmembrane region" description="Helical" evidence="6">
    <location>
        <begin position="134"/>
        <end position="152"/>
    </location>
</feature>
<dbReference type="PANTHER" id="PTHR11814">
    <property type="entry name" value="SULFATE TRANSPORTER"/>
    <property type="match status" value="1"/>
</dbReference>
<feature type="transmembrane region" description="Helical" evidence="6">
    <location>
        <begin position="103"/>
        <end position="122"/>
    </location>
</feature>
<dbReference type="GO" id="GO:0016020">
    <property type="term" value="C:membrane"/>
    <property type="evidence" value="ECO:0007669"/>
    <property type="project" value="UniProtKB-SubCell"/>
</dbReference>
<reference evidence="8 9" key="1">
    <citation type="submission" date="2020-02" db="EMBL/GenBank/DDBJ databases">
        <title>Whole Genome Shotgun Sequence of Streptomyces sp. strain CWH03.</title>
        <authorList>
            <person name="Dohra H."/>
            <person name="Kodani S."/>
            <person name="Yamamura H."/>
        </authorList>
    </citation>
    <scope>NUCLEOTIDE SEQUENCE [LARGE SCALE GENOMIC DNA]</scope>
    <source>
        <strain evidence="8 9">CWH03</strain>
    </source>
</reference>
<feature type="compositionally biased region" description="Low complexity" evidence="5">
    <location>
        <begin position="560"/>
        <end position="580"/>
    </location>
</feature>
<keyword evidence="4 6" id="KW-0472">Membrane</keyword>
<evidence type="ECO:0000313" key="9">
    <source>
        <dbReference type="Proteomes" id="UP000484988"/>
    </source>
</evidence>
<feature type="region of interest" description="Disordered" evidence="5">
    <location>
        <begin position="492"/>
        <end position="645"/>
    </location>
</feature>
<feature type="transmembrane region" description="Helical" evidence="6">
    <location>
        <begin position="216"/>
        <end position="233"/>
    </location>
</feature>
<dbReference type="InterPro" id="IPR001902">
    <property type="entry name" value="SLC26A/SulP_fam"/>
</dbReference>
<dbReference type="InterPro" id="IPR011547">
    <property type="entry name" value="SLC26A/SulP_dom"/>
</dbReference>
<feature type="compositionally biased region" description="Basic and acidic residues" evidence="5">
    <location>
        <begin position="537"/>
        <end position="549"/>
    </location>
</feature>
<keyword evidence="3 6" id="KW-1133">Transmembrane helix</keyword>
<feature type="transmembrane region" description="Helical" evidence="6">
    <location>
        <begin position="36"/>
        <end position="56"/>
    </location>
</feature>
<feature type="transmembrane region" description="Helical" evidence="6">
    <location>
        <begin position="186"/>
        <end position="204"/>
    </location>
</feature>
<feature type="transmembrane region" description="Helical" evidence="6">
    <location>
        <begin position="394"/>
        <end position="425"/>
    </location>
</feature>
<dbReference type="EMBL" id="BLLG01000005">
    <property type="protein sequence ID" value="GFH35958.1"/>
    <property type="molecule type" value="Genomic_DNA"/>
</dbReference>
<name>A0A6A0ATE5_9ACTN</name>
<gene>
    <name evidence="8" type="ORF">SCWH03_21800</name>
</gene>
<evidence type="ECO:0000259" key="7">
    <source>
        <dbReference type="Pfam" id="PF00916"/>
    </source>
</evidence>
<organism evidence="8 9">
    <name type="scientific">Streptomyces pacificus</name>
    <dbReference type="NCBI Taxonomy" id="2705029"/>
    <lineage>
        <taxon>Bacteria</taxon>
        <taxon>Bacillati</taxon>
        <taxon>Actinomycetota</taxon>
        <taxon>Actinomycetes</taxon>
        <taxon>Kitasatosporales</taxon>
        <taxon>Streptomycetaceae</taxon>
        <taxon>Streptomyces</taxon>
    </lineage>
</organism>
<dbReference type="GO" id="GO:0055085">
    <property type="term" value="P:transmembrane transport"/>
    <property type="evidence" value="ECO:0007669"/>
    <property type="project" value="InterPro"/>
</dbReference>
<feature type="domain" description="SLC26A/SulP transporter" evidence="7">
    <location>
        <begin position="34"/>
        <end position="399"/>
    </location>
</feature>
<feature type="transmembrane region" description="Helical" evidence="6">
    <location>
        <begin position="261"/>
        <end position="285"/>
    </location>
</feature>
<evidence type="ECO:0000256" key="4">
    <source>
        <dbReference type="ARBA" id="ARBA00023136"/>
    </source>
</evidence>
<dbReference type="AlphaFoldDB" id="A0A6A0ATE5"/>
<evidence type="ECO:0000256" key="5">
    <source>
        <dbReference type="SAM" id="MobiDB-lite"/>
    </source>
</evidence>
<dbReference type="Pfam" id="PF00916">
    <property type="entry name" value="Sulfate_transp"/>
    <property type="match status" value="1"/>
</dbReference>
<evidence type="ECO:0000256" key="2">
    <source>
        <dbReference type="ARBA" id="ARBA00022692"/>
    </source>
</evidence>
<evidence type="ECO:0000256" key="3">
    <source>
        <dbReference type="ARBA" id="ARBA00022989"/>
    </source>
</evidence>
<evidence type="ECO:0000313" key="8">
    <source>
        <dbReference type="EMBL" id="GFH35958.1"/>
    </source>
</evidence>
<keyword evidence="2 6" id="KW-0812">Transmembrane</keyword>
<protein>
    <submittedName>
        <fullName evidence="8">SulP family inorganic anion transporter</fullName>
    </submittedName>
</protein>
<accession>A0A6A0ATE5</accession>
<dbReference type="SUPFAM" id="SSF52091">
    <property type="entry name" value="SpoIIaa-like"/>
    <property type="match status" value="1"/>
</dbReference>
<evidence type="ECO:0000256" key="1">
    <source>
        <dbReference type="ARBA" id="ARBA00004141"/>
    </source>
</evidence>
<proteinExistence type="predicted"/>
<comment type="subcellular location">
    <subcellularLocation>
        <location evidence="1">Membrane</location>
        <topology evidence="1">Multi-pass membrane protein</topology>
    </subcellularLocation>
</comment>
<feature type="region of interest" description="Disordered" evidence="5">
    <location>
        <begin position="1"/>
        <end position="27"/>
    </location>
</feature>